<keyword evidence="3" id="KW-1185">Reference proteome</keyword>
<evidence type="ECO:0000259" key="1">
    <source>
        <dbReference type="Pfam" id="PF18545"/>
    </source>
</evidence>
<feature type="domain" description="Halobacterial output" evidence="1">
    <location>
        <begin position="10"/>
        <end position="83"/>
    </location>
</feature>
<dbReference type="InterPro" id="IPR040624">
    <property type="entry name" value="HalOD1"/>
</dbReference>
<reference evidence="3" key="1">
    <citation type="submission" date="2016-10" db="EMBL/GenBank/DDBJ databases">
        <authorList>
            <person name="Varghese N."/>
            <person name="Submissions S."/>
        </authorList>
    </citation>
    <scope>NUCLEOTIDE SEQUENCE [LARGE SCALE GENOMIC DNA]</scope>
    <source>
        <strain evidence="3">CGMCC 1.8981</strain>
    </source>
</reference>
<name>A0A1H6G6P4_9EURY</name>
<dbReference type="AlphaFoldDB" id="A0A1H6G6P4"/>
<proteinExistence type="predicted"/>
<evidence type="ECO:0000313" key="2">
    <source>
        <dbReference type="EMBL" id="SEH18003.1"/>
    </source>
</evidence>
<evidence type="ECO:0000313" key="3">
    <source>
        <dbReference type="Proteomes" id="UP000199112"/>
    </source>
</evidence>
<dbReference type="OrthoDB" id="181456at2157"/>
<sequence length="99" mass="10208">MTSSNLTLPDSAPVSQRVVSAVADATDTDPCELEPIFNAINPESLDSLFEPTNGGASRSSGTIAFEYAGCDVTVSADGAIDVSVRTPRTTPQAESISTD</sequence>
<dbReference type="EMBL" id="FNWL01000005">
    <property type="protein sequence ID" value="SEH18003.1"/>
    <property type="molecule type" value="Genomic_DNA"/>
</dbReference>
<dbReference type="RefSeq" id="WP_090508256.1">
    <property type="nucleotide sequence ID" value="NZ_FNWL01000005.1"/>
</dbReference>
<protein>
    <recommendedName>
        <fullName evidence="1">Halobacterial output domain-containing protein</fullName>
    </recommendedName>
</protein>
<organism evidence="2 3">
    <name type="scientific">Natronorubrum sediminis</name>
    <dbReference type="NCBI Taxonomy" id="640943"/>
    <lineage>
        <taxon>Archaea</taxon>
        <taxon>Methanobacteriati</taxon>
        <taxon>Methanobacteriota</taxon>
        <taxon>Stenosarchaea group</taxon>
        <taxon>Halobacteria</taxon>
        <taxon>Halobacteriales</taxon>
        <taxon>Natrialbaceae</taxon>
        <taxon>Natronorubrum</taxon>
    </lineage>
</organism>
<accession>A0A1H6G6P4</accession>
<gene>
    <name evidence="2" type="ORF">SAMN04487967_3528</name>
</gene>
<dbReference type="Proteomes" id="UP000199112">
    <property type="component" value="Unassembled WGS sequence"/>
</dbReference>
<dbReference type="Pfam" id="PF18545">
    <property type="entry name" value="HalOD1"/>
    <property type="match status" value="1"/>
</dbReference>